<dbReference type="GO" id="GO:0016094">
    <property type="term" value="P:polyprenol biosynthetic process"/>
    <property type="evidence" value="ECO:0007669"/>
    <property type="project" value="TreeGrafter"/>
</dbReference>
<dbReference type="NCBIfam" id="TIGR00055">
    <property type="entry name" value="uppS"/>
    <property type="match status" value="1"/>
</dbReference>
<protein>
    <recommendedName>
        <fullName evidence="2">Isoprenyl transferase</fullName>
        <ecNumber evidence="2">2.5.1.-</ecNumber>
    </recommendedName>
</protein>
<feature type="binding site" evidence="2">
    <location>
        <begin position="69"/>
        <end position="71"/>
    </location>
    <ligand>
        <name>substrate</name>
    </ligand>
</feature>
<feature type="binding site" evidence="2">
    <location>
        <position position="75"/>
    </location>
    <ligand>
        <name>substrate</name>
    </ligand>
</feature>
<feature type="binding site" evidence="2">
    <location>
        <begin position="195"/>
        <end position="197"/>
    </location>
    <ligand>
        <name>substrate</name>
    </ligand>
</feature>
<feature type="binding site" evidence="2">
    <location>
        <begin position="25"/>
        <end position="28"/>
    </location>
    <ligand>
        <name>substrate</name>
    </ligand>
</feature>
<name>A0A3S4BGN8_9BRAD</name>
<keyword evidence="1 2" id="KW-0808">Transferase</keyword>
<comment type="similarity">
    <text evidence="2">Belongs to the UPP synthase family.</text>
</comment>
<feature type="binding site" evidence="2">
    <location>
        <position position="29"/>
    </location>
    <ligand>
        <name>substrate</name>
    </ligand>
</feature>
<feature type="active site" evidence="2">
    <location>
        <position position="24"/>
    </location>
</feature>
<dbReference type="CDD" id="cd00475">
    <property type="entry name" value="Cis_IPPS"/>
    <property type="match status" value="1"/>
</dbReference>
<keyword evidence="2" id="KW-0460">Magnesium</keyword>
<dbReference type="GO" id="GO:0005829">
    <property type="term" value="C:cytosol"/>
    <property type="evidence" value="ECO:0007669"/>
    <property type="project" value="TreeGrafter"/>
</dbReference>
<feature type="binding site" evidence="2">
    <location>
        <position position="41"/>
    </location>
    <ligand>
        <name>substrate</name>
    </ligand>
</feature>
<dbReference type="Gene3D" id="3.40.1180.10">
    <property type="entry name" value="Decaprenyl diphosphate synthase-like"/>
    <property type="match status" value="1"/>
</dbReference>
<dbReference type="EC" id="2.5.1.-" evidence="2"/>
<dbReference type="PROSITE" id="PS01066">
    <property type="entry name" value="UPP_SYNTHASE"/>
    <property type="match status" value="1"/>
</dbReference>
<evidence type="ECO:0000256" key="2">
    <source>
        <dbReference type="HAMAP-Rule" id="MF_01139"/>
    </source>
</evidence>
<evidence type="ECO:0000313" key="4">
    <source>
        <dbReference type="Proteomes" id="UP000289200"/>
    </source>
</evidence>
<dbReference type="InterPro" id="IPR018520">
    <property type="entry name" value="UPP_synth-like_CS"/>
</dbReference>
<comment type="function">
    <text evidence="2">Catalyzes the condensation of isopentenyl diphosphate (IPP) with allylic pyrophosphates generating different type of terpenoids.</text>
</comment>
<evidence type="ECO:0000256" key="1">
    <source>
        <dbReference type="ARBA" id="ARBA00022679"/>
    </source>
</evidence>
<feature type="active site" description="Proton acceptor" evidence="2">
    <location>
        <position position="72"/>
    </location>
</feature>
<feature type="binding site" evidence="2">
    <location>
        <position position="37"/>
    </location>
    <ligand>
        <name>substrate</name>
    </ligand>
</feature>
<evidence type="ECO:0000313" key="3">
    <source>
        <dbReference type="EMBL" id="VCU09430.1"/>
    </source>
</evidence>
<accession>A0A3S4BGN8</accession>
<dbReference type="SUPFAM" id="SSF64005">
    <property type="entry name" value="Undecaprenyl diphosphate synthase"/>
    <property type="match status" value="1"/>
</dbReference>
<dbReference type="RefSeq" id="WP_129609328.1">
    <property type="nucleotide sequence ID" value="NZ_UWOC01000147.1"/>
</dbReference>
<dbReference type="PANTHER" id="PTHR10291">
    <property type="entry name" value="DEHYDRODOLICHYL DIPHOSPHATE SYNTHASE FAMILY MEMBER"/>
    <property type="match status" value="1"/>
</dbReference>
<dbReference type="PANTHER" id="PTHR10291:SF0">
    <property type="entry name" value="DEHYDRODOLICHYL DIPHOSPHATE SYNTHASE 2"/>
    <property type="match status" value="1"/>
</dbReference>
<feature type="binding site" evidence="2">
    <location>
        <position position="208"/>
    </location>
    <ligand>
        <name>Mg(2+)</name>
        <dbReference type="ChEBI" id="CHEBI:18420"/>
    </ligand>
</feature>
<dbReference type="NCBIfam" id="NF011412">
    <property type="entry name" value="PRK14839.1"/>
    <property type="match status" value="1"/>
</dbReference>
<keyword evidence="2" id="KW-0479">Metal-binding</keyword>
<sequence>MSVPVTTPSGILPAGPRHVAIVMDGNGRWATARGLPRTAGHREGVEAARRVVEAAPRLGIRTLTLFAFSSDNWRRPAAEVAALMGLLRRFVRNETSRLAEAGARLTTLGRRDRLPSGLADAIAAAEQATAGGTRLHLRVALDYSARDAILDAAVRAAALPAVTRDAFARLLAGGDGTGEPVPDVDLMIRTGGEQRLSDFLLWESAYAELLFVPRLWPDFSADDLVAAVAWFAGRERRFGGLGAASDAVPRPPAAAGCVPLVPTAA</sequence>
<organism evidence="3 4">
    <name type="scientific">Rhodoplanes serenus</name>
    <dbReference type="NCBI Taxonomy" id="200615"/>
    <lineage>
        <taxon>Bacteria</taxon>
        <taxon>Pseudomonadati</taxon>
        <taxon>Pseudomonadota</taxon>
        <taxon>Alphaproteobacteria</taxon>
        <taxon>Hyphomicrobiales</taxon>
        <taxon>Nitrobacteraceae</taxon>
        <taxon>Rhodoplanes</taxon>
    </lineage>
</organism>
<comment type="cofactor">
    <cofactor evidence="2">
        <name>Mg(2+)</name>
        <dbReference type="ChEBI" id="CHEBI:18420"/>
    </cofactor>
    <text evidence="2">Binds 2 magnesium ions per subunit.</text>
</comment>
<dbReference type="EMBL" id="UWOC01000147">
    <property type="protein sequence ID" value="VCU09430.1"/>
    <property type="molecule type" value="Genomic_DNA"/>
</dbReference>
<reference evidence="4" key="1">
    <citation type="submission" date="2018-10" db="EMBL/GenBank/DDBJ databases">
        <authorList>
            <person name="Peiro R."/>
            <person name="Begona"/>
            <person name="Cbmso G."/>
            <person name="Lopez M."/>
            <person name="Gonzalez S."/>
            <person name="Sacristan E."/>
            <person name="Castillo E."/>
        </authorList>
    </citation>
    <scope>NUCLEOTIDE SEQUENCE [LARGE SCALE GENOMIC DNA]</scope>
</reference>
<dbReference type="GO" id="GO:0008834">
    <property type="term" value="F:ditrans,polycis-undecaprenyl-diphosphate synthase [(2E,6E)-farnesyl-diphosphate specific] activity"/>
    <property type="evidence" value="ECO:0007669"/>
    <property type="project" value="TreeGrafter"/>
</dbReference>
<dbReference type="OrthoDB" id="4191603at2"/>
<dbReference type="InterPro" id="IPR001441">
    <property type="entry name" value="UPP_synth-like"/>
</dbReference>
<dbReference type="Proteomes" id="UP000289200">
    <property type="component" value="Unassembled WGS sequence"/>
</dbReference>
<feature type="binding site" evidence="2">
    <location>
        <position position="73"/>
    </location>
    <ligand>
        <name>substrate</name>
    </ligand>
</feature>
<dbReference type="HAMAP" id="MF_01139">
    <property type="entry name" value="ISPT"/>
    <property type="match status" value="1"/>
</dbReference>
<comment type="caution">
    <text evidence="3">The sequence shown here is derived from an EMBL/GenBank/DDBJ whole genome shotgun (WGS) entry which is preliminary data.</text>
</comment>
<feature type="binding site" evidence="2">
    <location>
        <position position="24"/>
    </location>
    <ligand>
        <name>Mg(2+)</name>
        <dbReference type="ChEBI" id="CHEBI:18420"/>
    </ligand>
</feature>
<feature type="binding site" evidence="2">
    <location>
        <position position="189"/>
    </location>
    <ligand>
        <name>substrate</name>
    </ligand>
</feature>
<gene>
    <name evidence="3" type="primary">uppS_2</name>
    <name evidence="3" type="ORF">RHODGE_RHODGE_02603</name>
</gene>
<dbReference type="AlphaFoldDB" id="A0A3S4BGN8"/>
<keyword evidence="4" id="KW-1185">Reference proteome</keyword>
<comment type="subunit">
    <text evidence="2">Homodimer.</text>
</comment>
<proteinExistence type="inferred from homology"/>
<dbReference type="Pfam" id="PF01255">
    <property type="entry name" value="Prenyltransf"/>
    <property type="match status" value="1"/>
</dbReference>
<dbReference type="GO" id="GO:0000287">
    <property type="term" value="F:magnesium ion binding"/>
    <property type="evidence" value="ECO:0007669"/>
    <property type="project" value="UniProtKB-UniRule"/>
</dbReference>
<dbReference type="InterPro" id="IPR036424">
    <property type="entry name" value="UPP_synth-like_sf"/>
</dbReference>